<dbReference type="RefSeq" id="WP_326835054.1">
    <property type="nucleotide sequence ID" value="NZ_CP142149.1"/>
</dbReference>
<feature type="domain" description="SnoaL-like" evidence="1">
    <location>
        <begin position="7"/>
        <end position="133"/>
    </location>
</feature>
<accession>A0ABZ1IES7</accession>
<dbReference type="Pfam" id="PF13577">
    <property type="entry name" value="SnoaL_4"/>
    <property type="match status" value="1"/>
</dbReference>
<keyword evidence="3" id="KW-1185">Reference proteome</keyword>
<name>A0ABZ1IES7_9PSEU</name>
<evidence type="ECO:0000313" key="3">
    <source>
        <dbReference type="Proteomes" id="UP001330812"/>
    </source>
</evidence>
<dbReference type="InterPro" id="IPR032710">
    <property type="entry name" value="NTF2-like_dom_sf"/>
</dbReference>
<organism evidence="2 3">
    <name type="scientific">Amycolatopsis rhabdoformis</name>
    <dbReference type="NCBI Taxonomy" id="1448059"/>
    <lineage>
        <taxon>Bacteria</taxon>
        <taxon>Bacillati</taxon>
        <taxon>Actinomycetota</taxon>
        <taxon>Actinomycetes</taxon>
        <taxon>Pseudonocardiales</taxon>
        <taxon>Pseudonocardiaceae</taxon>
        <taxon>Amycolatopsis</taxon>
    </lineage>
</organism>
<dbReference type="EMBL" id="CP142149">
    <property type="protein sequence ID" value="WSE32246.1"/>
    <property type="molecule type" value="Genomic_DNA"/>
</dbReference>
<sequence length="159" mass="18418">MPFSLDEIADRMEIQDRIALYVHAFDEKDFDALDEVFAPDTTFDFTKLGGGTRDWPTMKAYFKKHHNLPRDFHVYANVLIGFAPERTHATTKSKVYNPQGVLHDGKVHGYSLVGTYHDRWHRRPEGWRITARRWELAWIDGDYPFSEPPGANLPAADEL</sequence>
<dbReference type="Proteomes" id="UP001330812">
    <property type="component" value="Chromosome"/>
</dbReference>
<reference evidence="2 3" key="1">
    <citation type="journal article" date="2015" name="Int. J. Syst. Evol. Microbiol.">
        <title>Amycolatopsis rhabdoformis sp. nov., an actinomycete isolated from a tropical forest soil.</title>
        <authorList>
            <person name="Souza W.R."/>
            <person name="Silva R.E."/>
            <person name="Goodfellow M."/>
            <person name="Busarakam K."/>
            <person name="Figueiro F.S."/>
            <person name="Ferreira D."/>
            <person name="Rodrigues-Filho E."/>
            <person name="Moraes L.A.B."/>
            <person name="Zucchi T.D."/>
        </authorList>
    </citation>
    <scope>NUCLEOTIDE SEQUENCE [LARGE SCALE GENOMIC DNA]</scope>
    <source>
        <strain evidence="2 3">NCIMB 14900</strain>
    </source>
</reference>
<evidence type="ECO:0000313" key="2">
    <source>
        <dbReference type="EMBL" id="WSE32246.1"/>
    </source>
</evidence>
<dbReference type="InterPro" id="IPR037401">
    <property type="entry name" value="SnoaL-like"/>
</dbReference>
<dbReference type="SUPFAM" id="SSF54427">
    <property type="entry name" value="NTF2-like"/>
    <property type="match status" value="1"/>
</dbReference>
<proteinExistence type="predicted"/>
<dbReference type="Gene3D" id="3.10.450.50">
    <property type="match status" value="1"/>
</dbReference>
<gene>
    <name evidence="2" type="ORF">VSH64_09005</name>
</gene>
<evidence type="ECO:0000259" key="1">
    <source>
        <dbReference type="Pfam" id="PF13577"/>
    </source>
</evidence>
<protein>
    <submittedName>
        <fullName evidence="2">Nuclear transport factor 2 family protein</fullName>
    </submittedName>
</protein>
<dbReference type="CDD" id="cd00531">
    <property type="entry name" value="NTF2_like"/>
    <property type="match status" value="1"/>
</dbReference>